<dbReference type="AlphaFoldDB" id="A0AA35CJU5"/>
<evidence type="ECO:0000256" key="1">
    <source>
        <dbReference type="ARBA" id="ARBA00004651"/>
    </source>
</evidence>
<evidence type="ECO:0000256" key="8">
    <source>
        <dbReference type="PIRNR" id="PIRNR016661"/>
    </source>
</evidence>
<feature type="transmembrane region" description="Helical" evidence="9">
    <location>
        <begin position="152"/>
        <end position="176"/>
    </location>
</feature>
<dbReference type="Proteomes" id="UP001163687">
    <property type="component" value="Chromosome"/>
</dbReference>
<sequence>MSSTQSSRTVRQVVLAGLFAAVVAALGMVPPLTLPISPVPITLQTLGVMLAGSLLGRRTGGLALLVFLVLLVAGVPVLAGGRGGAGYLFGPSGGYILSWPLAAYTIGWLVERVPPGRFWGYLVANVVGGILLVYLIGAPVLALVTGRTFKEALVGGALIFVPGDLLKALVASAVAVQVRRRYAPGRAEDRAA</sequence>
<comment type="subcellular location">
    <subcellularLocation>
        <location evidence="1 8">Cell membrane</location>
        <topology evidence="1 8">Multi-pass membrane protein</topology>
    </subcellularLocation>
</comment>
<dbReference type="InterPro" id="IPR003784">
    <property type="entry name" value="BioY"/>
</dbReference>
<feature type="transmembrane region" description="Helical" evidence="9">
    <location>
        <begin position="12"/>
        <end position="30"/>
    </location>
</feature>
<dbReference type="EMBL" id="AP025628">
    <property type="protein sequence ID" value="BDG59799.1"/>
    <property type="molecule type" value="Genomic_DNA"/>
</dbReference>
<evidence type="ECO:0000256" key="3">
    <source>
        <dbReference type="ARBA" id="ARBA00022448"/>
    </source>
</evidence>
<evidence type="ECO:0000313" key="11">
    <source>
        <dbReference type="Proteomes" id="UP001163687"/>
    </source>
</evidence>
<evidence type="ECO:0000256" key="2">
    <source>
        <dbReference type="ARBA" id="ARBA00010692"/>
    </source>
</evidence>
<accession>A0AA35CJU5</accession>
<comment type="similarity">
    <text evidence="2 8">Belongs to the BioY family.</text>
</comment>
<feature type="transmembrane region" description="Helical" evidence="9">
    <location>
        <begin position="36"/>
        <end position="55"/>
    </location>
</feature>
<name>A0AA35CJU5_9FIRM</name>
<reference evidence="10" key="1">
    <citation type="submission" date="2022-03" db="EMBL/GenBank/DDBJ databases">
        <title>Complete genome sequence of Caldinitratiruptor microaerophilus.</title>
        <authorList>
            <person name="Mukaiyama R."/>
            <person name="Nishiyama T."/>
            <person name="Ueda K."/>
        </authorList>
    </citation>
    <scope>NUCLEOTIDE SEQUENCE</scope>
    <source>
        <strain evidence="10">JCM 16183</strain>
    </source>
</reference>
<protein>
    <recommendedName>
        <fullName evidence="8">Biotin transporter</fullName>
    </recommendedName>
</protein>
<keyword evidence="3 8" id="KW-0813">Transport</keyword>
<evidence type="ECO:0000256" key="9">
    <source>
        <dbReference type="SAM" id="Phobius"/>
    </source>
</evidence>
<gene>
    <name evidence="10" type="ORF">caldi_08890</name>
</gene>
<evidence type="ECO:0000313" key="10">
    <source>
        <dbReference type="EMBL" id="BDG59799.1"/>
    </source>
</evidence>
<keyword evidence="4 8" id="KW-1003">Cell membrane</keyword>
<keyword evidence="7 8" id="KW-0472">Membrane</keyword>
<feature type="transmembrane region" description="Helical" evidence="9">
    <location>
        <begin position="62"/>
        <end position="81"/>
    </location>
</feature>
<keyword evidence="11" id="KW-1185">Reference proteome</keyword>
<dbReference type="Pfam" id="PF02632">
    <property type="entry name" value="BioY"/>
    <property type="match status" value="1"/>
</dbReference>
<dbReference type="GO" id="GO:0005886">
    <property type="term" value="C:plasma membrane"/>
    <property type="evidence" value="ECO:0007669"/>
    <property type="project" value="UniProtKB-SubCell"/>
</dbReference>
<dbReference type="Gene3D" id="1.10.1760.20">
    <property type="match status" value="1"/>
</dbReference>
<feature type="transmembrane region" description="Helical" evidence="9">
    <location>
        <begin position="122"/>
        <end position="146"/>
    </location>
</feature>
<organism evidence="10 11">
    <name type="scientific">Caldinitratiruptor microaerophilus</name>
    <dbReference type="NCBI Taxonomy" id="671077"/>
    <lineage>
        <taxon>Bacteria</taxon>
        <taxon>Bacillati</taxon>
        <taxon>Bacillota</taxon>
        <taxon>Clostridia</taxon>
        <taxon>Eubacteriales</taxon>
        <taxon>Symbiobacteriaceae</taxon>
        <taxon>Caldinitratiruptor</taxon>
    </lineage>
</organism>
<dbReference type="PANTHER" id="PTHR34295:SF4">
    <property type="entry name" value="BIOTIN TRANSPORTER BIOY-RELATED"/>
    <property type="match status" value="1"/>
</dbReference>
<evidence type="ECO:0000256" key="6">
    <source>
        <dbReference type="ARBA" id="ARBA00022989"/>
    </source>
</evidence>
<feature type="transmembrane region" description="Helical" evidence="9">
    <location>
        <begin position="93"/>
        <end position="110"/>
    </location>
</feature>
<dbReference type="RefSeq" id="WP_264843892.1">
    <property type="nucleotide sequence ID" value="NZ_AP025628.1"/>
</dbReference>
<dbReference type="PANTHER" id="PTHR34295">
    <property type="entry name" value="BIOTIN TRANSPORTER BIOY"/>
    <property type="match status" value="1"/>
</dbReference>
<dbReference type="PIRSF" id="PIRSF016661">
    <property type="entry name" value="BioY"/>
    <property type="match status" value="1"/>
</dbReference>
<keyword evidence="5 9" id="KW-0812">Transmembrane</keyword>
<dbReference type="GO" id="GO:0015225">
    <property type="term" value="F:biotin transmembrane transporter activity"/>
    <property type="evidence" value="ECO:0007669"/>
    <property type="project" value="UniProtKB-UniRule"/>
</dbReference>
<evidence type="ECO:0000256" key="5">
    <source>
        <dbReference type="ARBA" id="ARBA00022692"/>
    </source>
</evidence>
<proteinExistence type="inferred from homology"/>
<evidence type="ECO:0000256" key="7">
    <source>
        <dbReference type="ARBA" id="ARBA00023136"/>
    </source>
</evidence>
<evidence type="ECO:0000256" key="4">
    <source>
        <dbReference type="ARBA" id="ARBA00022475"/>
    </source>
</evidence>
<keyword evidence="6 9" id="KW-1133">Transmembrane helix</keyword>
<dbReference type="KEGG" id="cmic:caldi_08890"/>